<sequence>MTTALLIIDVQKAIIAGKASAQRMPELEAALDETVFRLQALKQKAHDANIPVFLIQHDGAKGHRLEKDTAGWELRPEIAATGNDILVHKKYSDSFLETELADRLKDHGVTHLITGGCMTQFCVDTTVRRAISLGYDVTLLADGHMTGDSDTLPYTDIMKHHNETLNGFGTDAASVAVKPSAEISF</sequence>
<comment type="caution">
    <text evidence="3">The sequence shown here is derived from an EMBL/GenBank/DDBJ whole genome shotgun (WGS) entry which is preliminary data.</text>
</comment>
<dbReference type="Proteomes" id="UP000531231">
    <property type="component" value="Unassembled WGS sequence"/>
</dbReference>
<dbReference type="InterPro" id="IPR050272">
    <property type="entry name" value="Isochorismatase-like_hydrls"/>
</dbReference>
<dbReference type="PANTHER" id="PTHR43540:SF14">
    <property type="entry name" value="ISOCHORISMATASE"/>
    <property type="match status" value="1"/>
</dbReference>
<dbReference type="InterPro" id="IPR036380">
    <property type="entry name" value="Isochorismatase-like_sf"/>
</dbReference>
<evidence type="ECO:0000259" key="2">
    <source>
        <dbReference type="Pfam" id="PF00857"/>
    </source>
</evidence>
<protein>
    <submittedName>
        <fullName evidence="3">Nicotinamidase-related amidase</fullName>
    </submittedName>
</protein>
<keyword evidence="1" id="KW-0378">Hydrolase</keyword>
<feature type="domain" description="Isochorismatase-like" evidence="2">
    <location>
        <begin position="3"/>
        <end position="149"/>
    </location>
</feature>
<dbReference type="RefSeq" id="WP_151157985.1">
    <property type="nucleotide sequence ID" value="NZ_JACHIL010000007.1"/>
</dbReference>
<dbReference type="Pfam" id="PF00857">
    <property type="entry name" value="Isochorismatase"/>
    <property type="match status" value="1"/>
</dbReference>
<evidence type="ECO:0000256" key="1">
    <source>
        <dbReference type="ARBA" id="ARBA00022801"/>
    </source>
</evidence>
<keyword evidence="4" id="KW-1185">Reference proteome</keyword>
<dbReference type="AlphaFoldDB" id="A0A7W8EQX7"/>
<dbReference type="CDD" id="cd01014">
    <property type="entry name" value="nicotinamidase_related"/>
    <property type="match status" value="1"/>
</dbReference>
<organism evidence="3 4">
    <name type="scientific">Pseudochrobactrum saccharolyticum</name>
    <dbReference type="NCBI Taxonomy" id="354352"/>
    <lineage>
        <taxon>Bacteria</taxon>
        <taxon>Pseudomonadati</taxon>
        <taxon>Pseudomonadota</taxon>
        <taxon>Alphaproteobacteria</taxon>
        <taxon>Hyphomicrobiales</taxon>
        <taxon>Brucellaceae</taxon>
        <taxon>Pseudochrobactrum</taxon>
    </lineage>
</organism>
<dbReference type="EMBL" id="JACHIL010000007">
    <property type="protein sequence ID" value="MBB5092729.1"/>
    <property type="molecule type" value="Genomic_DNA"/>
</dbReference>
<dbReference type="InterPro" id="IPR000868">
    <property type="entry name" value="Isochorismatase-like_dom"/>
</dbReference>
<proteinExistence type="predicted"/>
<dbReference type="Gene3D" id="3.40.50.850">
    <property type="entry name" value="Isochorismatase-like"/>
    <property type="match status" value="1"/>
</dbReference>
<accession>A0A7W8EQX7</accession>
<dbReference type="SUPFAM" id="SSF52499">
    <property type="entry name" value="Isochorismatase-like hydrolases"/>
    <property type="match status" value="1"/>
</dbReference>
<reference evidence="3 4" key="1">
    <citation type="submission" date="2020-08" db="EMBL/GenBank/DDBJ databases">
        <title>Genomic Encyclopedia of Type Strains, Phase IV (KMG-IV): sequencing the most valuable type-strain genomes for metagenomic binning, comparative biology and taxonomic classification.</title>
        <authorList>
            <person name="Goeker M."/>
        </authorList>
    </citation>
    <scope>NUCLEOTIDE SEQUENCE [LARGE SCALE GENOMIC DNA]</scope>
    <source>
        <strain evidence="3 4">DSM 25620</strain>
    </source>
</reference>
<dbReference type="GO" id="GO:0016787">
    <property type="term" value="F:hydrolase activity"/>
    <property type="evidence" value="ECO:0007669"/>
    <property type="project" value="UniProtKB-KW"/>
</dbReference>
<name>A0A7W8EQX7_9HYPH</name>
<dbReference type="PANTHER" id="PTHR43540">
    <property type="entry name" value="PEROXYUREIDOACRYLATE/UREIDOACRYLATE AMIDOHYDROLASE-RELATED"/>
    <property type="match status" value="1"/>
</dbReference>
<gene>
    <name evidence="3" type="ORF">HNQ68_003292</name>
</gene>
<evidence type="ECO:0000313" key="3">
    <source>
        <dbReference type="EMBL" id="MBB5092729.1"/>
    </source>
</evidence>
<evidence type="ECO:0000313" key="4">
    <source>
        <dbReference type="Proteomes" id="UP000531231"/>
    </source>
</evidence>